<name>A0A2X2U771_9FIRM</name>
<evidence type="ECO:0000256" key="2">
    <source>
        <dbReference type="SAM" id="MobiDB-lite"/>
    </source>
</evidence>
<keyword evidence="4" id="KW-0067">ATP-binding</keyword>
<dbReference type="InterPro" id="IPR027417">
    <property type="entry name" value="P-loop_NTPase"/>
</dbReference>
<proteinExistence type="predicted"/>
<dbReference type="SMART" id="SM00490">
    <property type="entry name" value="HELICc"/>
    <property type="match status" value="1"/>
</dbReference>
<dbReference type="Gene3D" id="3.40.50.150">
    <property type="entry name" value="Vaccinia Virus protein VP39"/>
    <property type="match status" value="1"/>
</dbReference>
<dbReference type="GO" id="GO:0016787">
    <property type="term" value="F:hydrolase activity"/>
    <property type="evidence" value="ECO:0007669"/>
    <property type="project" value="InterPro"/>
</dbReference>
<dbReference type="InterPro" id="IPR029063">
    <property type="entry name" value="SAM-dependent_MTases_sf"/>
</dbReference>
<organism evidence="4 5">
    <name type="scientific">Enterocloster clostridioformis</name>
    <dbReference type="NCBI Taxonomy" id="1531"/>
    <lineage>
        <taxon>Bacteria</taxon>
        <taxon>Bacillati</taxon>
        <taxon>Bacillota</taxon>
        <taxon>Clostridia</taxon>
        <taxon>Lachnospirales</taxon>
        <taxon>Lachnospiraceae</taxon>
        <taxon>Enterocloster</taxon>
    </lineage>
</organism>
<protein>
    <submittedName>
        <fullName evidence="4">Helicase</fullName>
    </submittedName>
</protein>
<feature type="compositionally biased region" description="Basic and acidic residues" evidence="2">
    <location>
        <begin position="241"/>
        <end position="257"/>
    </location>
</feature>
<sequence length="2421" mass="275519">MDQHTMKVSDLYDIAIFDISRDGEQWRKYLEFSARGNLYRFDFLNTCIIYEQYPEAEILLGFSDWKKAKRYVRGGEIGIATFPIEMLGGAQYVYDIKSTGGRVMPWIWEINEENAPAFAKKLFPEQYQEENNFRIAIKNFTRTYVRAIMEEENDRIHEIAVLTGKDELDDNQMSPVEEFILQSTAYLVLRRCGIDTFDTGLSAITNYREEVILSQIGILISDIAERTLRRFAEIAKEIREDERRNQDGRTELQERKGRAAIPDAGDREPTGGRAGDAGQIREAGTGIPAGEGRKPAQPVVADGQIAGAAETDRGGSVGAARPDRGGLREDESGGEEHQIGGYDGDDQTSERSGYDNPGNRDAGSNLQAEVIETDIEEGTAVAVPSFSVEPVSVPVEVTDELCREVVLAGALEPILKKKIYDFFEFNEGIGERVEFLYQIYEGGDTIITGEGLEFEYETDDTGIQLYWHEQGQYLSGYLPFKIVAEEILLLIESGEYYQPIKKDAEIPESLAETVENFLKTADGRIVFDMIYDVMTINLLPQQETEFIRQSFLSLLGSDMDWIFTSTLTFHDGEVTCSFDGNEVQTYPWRVIRDILARIIELDQYPESSQDFSVEEIKRIPWFPNLASQYQGLLEQAGETPAVTIPYLSADTVIEKDDKGTEDTGEEIQETQADGRSERLKAVFEEAANTYALHSMALIPSKPLIQRFFEQAGEKEKQEFLSKILKVQSKRDYGKSALNTSWGLIHYTYGESGAVEFRLVNGENEGHGAFTMQEVSRAIQAAINVGEYLPPGEYEAARKEEFALCPEETFLLYKEMSNRNQNVIQVSDFFYPERWEFPSGDKTKYKSNVAAIRLLKELEQSSRPATPEEQDILAKYIGWGGLANVFNPKSPNWTNEYQELQTLLTEEEYEQARESINSAFYTPPVVAKSIYKALEQFGFTNGSILEPSMGVGNFYSVLPENMRDSRLYGVELDSISGRIAKQLHPHAAIEVKGFEKTKFEKDSFDVIVGNVPFGAYKIFDPEYKKYGFRIHDYFLAKSLDLLRPGGIIAVVTAKFTMDKANSTIRKYLAERANFIGAVRLPGIAFKKDAGAEITSDIIFLQKKGRVLSPNTSEDWMNITYTDDGVPVNEYFMHHPEMMLGKMAFDRHTHGPNSNYTELIVEDEEHFDFEEQLNHAISFLSANYLPAEEKSVFPDVNSKEELPNTMPALLDVANNTYTVIEGEIYYRDNDIMVRWLGNETQRNRILGMHAIRQSVRYLIDIQTHGCSTVQLVEAQEKLNKIYDPYVKKYGYLSSRANKLAFREDNDYYLLCSLETEDENKNIKKADIFYKQTIAPVSIVEKVDTAMDALQVSLAEYGKVHIPYILSVYPVERERLLQELKGQIFLNPVKAADGNPNQGWETASEYLSGPVRKKLKAAEVYAKANPIYLVNVEALKAVQPEDLTATEITVKLGTSWIAQEDYEAFIYETLNTPGLYRDGTYAIKVQLNRYTMSYKITNKSSDYSSVAASQTYGTKRIDAYSIIEALLNQNIITVKDKIEVGDSERYVVNQKETTLAREKATIIKDAFKEWIWKDPQRRKKYVDFYNQNFNDNRMRVYDGSYLSFPGMNPEINMRDHQRNVVDRALHGSTLLAHAVGAGKTYEIAAICMELKRLKLMHKAMIVVPNHLVGQMAAEFLHLYPSANLLVTSKEDFKSENRRKLTCRIAANNYDAVILGHSQFERIPLSAERRAEILENQVERISGAIAEMKEQQGAKWGIKDMERQRKNLESQILSLRNDAKKDDVLDFEQLGIDALFVDEAHVFKNLSIFSKIRNVAGISTNGSQRAMDMFQKIQYIQELTGGRNVILATGTPISNTMCEMYVMQLYLQSQKLHEKGIDHFDSWAANFGEVTTSLEMSPEGGYRMRSRFNKFCNLPELMNMFREVADIQLPSMLNLNVPKLKGGKYKIVESVASESVEYMMQELAGRAEAIRAGNVDPTVDNMLKITNEARLLGTDPRLIDPDAEVDGDGKLFQAAANIYQEYIGSQEFKGTQAVFCDIGTPTGNKKFNVYDFLKQELIRKGISEDEIAFIHDAHSDKQKEELFADMRSGRKRILLGSTSMMGTGTNIQKRLVAAHHIDCPWKPSDIEQREGRIIRQGNDNEEVNIYRYITKKTFDSYLWGIVENKQRFISQIMTDKTVERECQDVDETILSFAEIKAIASGNPMIMEKTEVDTEVSRLQVLKASYESQRYVHQDNFLFKYPELIKKTENRLYAMEKDIRKRDQALCMEPDFFVTLNGLRYDEREAAGSVILEMAHSLESMESRTVGNYKGFDVVVEKKYSDCSIKLSGELTYSADMSSSASGNMVRMENLLGSLEKRVAAHKEKLEEYKRNMEESKREFNKEFPYESELKQKLIRQQEINNELEIKDEGEELVVTEELPEPALSR</sequence>
<dbReference type="PROSITE" id="PS51194">
    <property type="entry name" value="HELICASE_CTER"/>
    <property type="match status" value="1"/>
</dbReference>
<dbReference type="InterPro" id="IPR011639">
    <property type="entry name" value="MethylTrfase_TaqI-like_dom"/>
</dbReference>
<dbReference type="CDD" id="cd02440">
    <property type="entry name" value="AdoMet_MTases"/>
    <property type="match status" value="1"/>
</dbReference>
<feature type="compositionally biased region" description="Basic and acidic residues" evidence="2">
    <location>
        <begin position="321"/>
        <end position="338"/>
    </location>
</feature>
<dbReference type="GO" id="GO:0009007">
    <property type="term" value="F:site-specific DNA-methyltransferase (adenine-specific) activity"/>
    <property type="evidence" value="ECO:0007669"/>
    <property type="project" value="UniProtKB-EC"/>
</dbReference>
<dbReference type="Gene3D" id="3.40.50.300">
    <property type="entry name" value="P-loop containing nucleotide triphosphate hydrolases"/>
    <property type="match status" value="2"/>
</dbReference>
<accession>A0A2X2U771</accession>
<dbReference type="Pfam" id="PF00271">
    <property type="entry name" value="Helicase_C"/>
    <property type="match status" value="1"/>
</dbReference>
<dbReference type="SUPFAM" id="SSF52540">
    <property type="entry name" value="P-loop containing nucleoside triphosphate hydrolases"/>
    <property type="match status" value="2"/>
</dbReference>
<feature type="coiled-coil region" evidence="1">
    <location>
        <begin position="2340"/>
        <end position="2402"/>
    </location>
</feature>
<keyword evidence="4" id="KW-0347">Helicase</keyword>
<dbReference type="SUPFAM" id="SSF53335">
    <property type="entry name" value="S-adenosyl-L-methionine-dependent methyltransferases"/>
    <property type="match status" value="1"/>
</dbReference>
<dbReference type="EMBL" id="UAVW01000010">
    <property type="protein sequence ID" value="SQB14022.1"/>
    <property type="molecule type" value="Genomic_DNA"/>
</dbReference>
<reference evidence="4 5" key="1">
    <citation type="submission" date="2018-06" db="EMBL/GenBank/DDBJ databases">
        <authorList>
            <consortium name="Pathogen Informatics"/>
            <person name="Doyle S."/>
        </authorList>
    </citation>
    <scope>NUCLEOTIDE SEQUENCE [LARGE SCALE GENOMIC DNA]</scope>
    <source>
        <strain evidence="4 5">NCTC11224</strain>
    </source>
</reference>
<evidence type="ECO:0000313" key="4">
    <source>
        <dbReference type="EMBL" id="SQB14022.1"/>
    </source>
</evidence>
<dbReference type="GO" id="GO:0004386">
    <property type="term" value="F:helicase activity"/>
    <property type="evidence" value="ECO:0007669"/>
    <property type="project" value="UniProtKB-KW"/>
</dbReference>
<gene>
    <name evidence="4" type="ORF">NCTC11224_03066</name>
</gene>
<dbReference type="PANTHER" id="PTHR41313:SF1">
    <property type="entry name" value="DNA METHYLASE ADENINE-SPECIFIC DOMAIN-CONTAINING PROTEIN"/>
    <property type="match status" value="1"/>
</dbReference>
<dbReference type="GO" id="GO:0005524">
    <property type="term" value="F:ATP binding"/>
    <property type="evidence" value="ECO:0007669"/>
    <property type="project" value="InterPro"/>
</dbReference>
<feature type="region of interest" description="Disordered" evidence="2">
    <location>
        <begin position="241"/>
        <end position="363"/>
    </location>
</feature>
<dbReference type="Pfam" id="PF04851">
    <property type="entry name" value="ResIII"/>
    <property type="match status" value="1"/>
</dbReference>
<dbReference type="PRINTS" id="PR00507">
    <property type="entry name" value="N12N6MTFRASE"/>
</dbReference>
<dbReference type="InterPro" id="IPR006935">
    <property type="entry name" value="Helicase/UvrB_N"/>
</dbReference>
<dbReference type="InterPro" id="IPR052933">
    <property type="entry name" value="DNA_Protect_Modify"/>
</dbReference>
<keyword evidence="5" id="KW-1185">Reference proteome</keyword>
<dbReference type="Proteomes" id="UP000251853">
    <property type="component" value="Unassembled WGS sequence"/>
</dbReference>
<keyword evidence="4" id="KW-0378">Hydrolase</keyword>
<keyword evidence="1" id="KW-0175">Coiled coil</keyword>
<dbReference type="GO" id="GO:0006304">
    <property type="term" value="P:DNA modification"/>
    <property type="evidence" value="ECO:0007669"/>
    <property type="project" value="InterPro"/>
</dbReference>
<dbReference type="InterPro" id="IPR001650">
    <property type="entry name" value="Helicase_C-like"/>
</dbReference>
<dbReference type="PANTHER" id="PTHR41313">
    <property type="entry name" value="ADENINE-SPECIFIC METHYLTRANSFERASE"/>
    <property type="match status" value="1"/>
</dbReference>
<dbReference type="SMART" id="SM00487">
    <property type="entry name" value="DEXDc"/>
    <property type="match status" value="1"/>
</dbReference>
<dbReference type="GO" id="GO:0003677">
    <property type="term" value="F:DNA binding"/>
    <property type="evidence" value="ECO:0007669"/>
    <property type="project" value="InterPro"/>
</dbReference>
<feature type="coiled-coil region" evidence="1">
    <location>
        <begin position="1727"/>
        <end position="1774"/>
    </location>
</feature>
<keyword evidence="4" id="KW-0547">Nucleotide-binding</keyword>
<evidence type="ECO:0000313" key="5">
    <source>
        <dbReference type="Proteomes" id="UP000251853"/>
    </source>
</evidence>
<dbReference type="Pfam" id="PF07669">
    <property type="entry name" value="Eco57I"/>
    <property type="match status" value="1"/>
</dbReference>
<evidence type="ECO:0000256" key="1">
    <source>
        <dbReference type="SAM" id="Coils"/>
    </source>
</evidence>
<feature type="domain" description="Helicase C-terminal" evidence="3">
    <location>
        <begin position="2013"/>
        <end position="2189"/>
    </location>
</feature>
<evidence type="ECO:0000259" key="3">
    <source>
        <dbReference type="PROSITE" id="PS51194"/>
    </source>
</evidence>
<dbReference type="InterPro" id="IPR014001">
    <property type="entry name" value="Helicase_ATP-bd"/>
</dbReference>